<dbReference type="InterPro" id="IPR000847">
    <property type="entry name" value="LysR_HTH_N"/>
</dbReference>
<organism evidence="6 7">
    <name type="scientific">Pseudomonas segetis</name>
    <dbReference type="NCBI Taxonomy" id="298908"/>
    <lineage>
        <taxon>Bacteria</taxon>
        <taxon>Pseudomonadati</taxon>
        <taxon>Pseudomonadota</taxon>
        <taxon>Gammaproteobacteria</taxon>
        <taxon>Pseudomonadales</taxon>
        <taxon>Pseudomonadaceae</taxon>
        <taxon>Pseudomonas</taxon>
    </lineage>
</organism>
<dbReference type="FunFam" id="1.10.10.10:FF:000001">
    <property type="entry name" value="LysR family transcriptional regulator"/>
    <property type="match status" value="1"/>
</dbReference>
<evidence type="ECO:0000256" key="3">
    <source>
        <dbReference type="ARBA" id="ARBA00023125"/>
    </source>
</evidence>
<evidence type="ECO:0000256" key="4">
    <source>
        <dbReference type="ARBA" id="ARBA00023163"/>
    </source>
</evidence>
<evidence type="ECO:0000256" key="2">
    <source>
        <dbReference type="ARBA" id="ARBA00023015"/>
    </source>
</evidence>
<dbReference type="Gene3D" id="1.10.10.10">
    <property type="entry name" value="Winged helix-like DNA-binding domain superfamily/Winged helix DNA-binding domain"/>
    <property type="match status" value="1"/>
</dbReference>
<protein>
    <submittedName>
        <fullName evidence="6">Transcriptional regulator, LysR family</fullName>
    </submittedName>
</protein>
<dbReference type="PROSITE" id="PS50931">
    <property type="entry name" value="HTH_LYSR"/>
    <property type="match status" value="1"/>
</dbReference>
<comment type="similarity">
    <text evidence="1">Belongs to the LysR transcriptional regulatory family.</text>
</comment>
<dbReference type="InterPro" id="IPR058163">
    <property type="entry name" value="LysR-type_TF_proteobact-type"/>
</dbReference>
<dbReference type="AlphaFoldDB" id="A0A239AKD8"/>
<dbReference type="InterPro" id="IPR036388">
    <property type="entry name" value="WH-like_DNA-bd_sf"/>
</dbReference>
<dbReference type="InterPro" id="IPR036390">
    <property type="entry name" value="WH_DNA-bd_sf"/>
</dbReference>
<evidence type="ECO:0000256" key="1">
    <source>
        <dbReference type="ARBA" id="ARBA00009437"/>
    </source>
</evidence>
<sequence>MDVFQAMRVFARVVDSGSFTAAAQVLDLSTAQVSRLVSELESHLQARLLQRTTRRLRLTEVGSRYLERCRQILNEIEDANAEASGAHLMPRGRLKVHSITGLGTQLLAPLAARYCELFPEVHIDMTLSQFHPDLIDDGQDVVFTMARELPDSELVAQLLGCNYSVLCAAPSYLEQWGIPHTLDDLAEHRCLRLIDPVFGDSWTFNDNGVERAISLGETFQVNVAEAMAQAAAAGMGICLLPDLVAAKAFQQGKLVRVLVEHRLHERGVYALYPSRRFLDAKVRTWVEFLKEQIPQAFANNRAVVENPAYWA</sequence>
<keyword evidence="4" id="KW-0804">Transcription</keyword>
<dbReference type="SUPFAM" id="SSF53850">
    <property type="entry name" value="Periplasmic binding protein-like II"/>
    <property type="match status" value="1"/>
</dbReference>
<dbReference type="GO" id="GO:0043565">
    <property type="term" value="F:sequence-specific DNA binding"/>
    <property type="evidence" value="ECO:0007669"/>
    <property type="project" value="TreeGrafter"/>
</dbReference>
<dbReference type="RefSeq" id="WP_010678622.1">
    <property type="nucleotide sequence ID" value="NZ_FZOG01000001.1"/>
</dbReference>
<gene>
    <name evidence="6" type="ORF">SAMN05216255_1273</name>
</gene>
<dbReference type="Gene3D" id="3.40.190.290">
    <property type="match status" value="1"/>
</dbReference>
<dbReference type="GO" id="GO:0003700">
    <property type="term" value="F:DNA-binding transcription factor activity"/>
    <property type="evidence" value="ECO:0007669"/>
    <property type="project" value="InterPro"/>
</dbReference>
<dbReference type="GO" id="GO:0006351">
    <property type="term" value="P:DNA-templated transcription"/>
    <property type="evidence" value="ECO:0007669"/>
    <property type="project" value="TreeGrafter"/>
</dbReference>
<evidence type="ECO:0000259" key="5">
    <source>
        <dbReference type="PROSITE" id="PS50931"/>
    </source>
</evidence>
<feature type="domain" description="HTH lysR-type" evidence="5">
    <location>
        <begin position="1"/>
        <end position="59"/>
    </location>
</feature>
<keyword evidence="3" id="KW-0238">DNA-binding</keyword>
<keyword evidence="2" id="KW-0805">Transcription regulation</keyword>
<reference evidence="7" key="1">
    <citation type="submission" date="2017-06" db="EMBL/GenBank/DDBJ databases">
        <authorList>
            <person name="Varghese N."/>
            <person name="Submissions S."/>
        </authorList>
    </citation>
    <scope>NUCLEOTIDE SEQUENCE [LARGE SCALE GENOMIC DNA]</scope>
    <source>
        <strain evidence="7">CIP 108523</strain>
    </source>
</reference>
<dbReference type="Pfam" id="PF03466">
    <property type="entry name" value="LysR_substrate"/>
    <property type="match status" value="1"/>
</dbReference>
<dbReference type="PANTHER" id="PTHR30537:SF5">
    <property type="entry name" value="HTH-TYPE TRANSCRIPTIONAL ACTIVATOR TTDR-RELATED"/>
    <property type="match status" value="1"/>
</dbReference>
<keyword evidence="7" id="KW-1185">Reference proteome</keyword>
<evidence type="ECO:0000313" key="7">
    <source>
        <dbReference type="Proteomes" id="UP000242915"/>
    </source>
</evidence>
<name>A0A239AKD8_9PSED</name>
<dbReference type="PANTHER" id="PTHR30537">
    <property type="entry name" value="HTH-TYPE TRANSCRIPTIONAL REGULATOR"/>
    <property type="match status" value="1"/>
</dbReference>
<evidence type="ECO:0000313" key="6">
    <source>
        <dbReference type="EMBL" id="SNR96117.1"/>
    </source>
</evidence>
<proteinExistence type="inferred from homology"/>
<dbReference type="Pfam" id="PF00126">
    <property type="entry name" value="HTH_1"/>
    <property type="match status" value="1"/>
</dbReference>
<dbReference type="InterPro" id="IPR005119">
    <property type="entry name" value="LysR_subst-bd"/>
</dbReference>
<accession>A0A239AKD8</accession>
<dbReference type="SUPFAM" id="SSF46785">
    <property type="entry name" value="Winged helix' DNA-binding domain"/>
    <property type="match status" value="1"/>
</dbReference>
<dbReference type="Proteomes" id="UP000242915">
    <property type="component" value="Unassembled WGS sequence"/>
</dbReference>
<dbReference type="EMBL" id="FZOG01000001">
    <property type="protein sequence ID" value="SNR96117.1"/>
    <property type="molecule type" value="Genomic_DNA"/>
</dbReference>
<dbReference type="CDD" id="cd08422">
    <property type="entry name" value="PBP2_CrgA_like"/>
    <property type="match status" value="1"/>
</dbReference>